<sequence length="269" mass="28954">MRSENLPMLSQVAIDKQHIQHSFDRASTSYQRYNQLQQQVASSMLTMLGATKYPSLLDAGCGPGINYPALADYCNDYIGLDLSRAMVSKAVAVLSAAEAKTNSTLIQGDLEAIGLATNSVDAVFSSLAIQWAHQPADALAELVRVSKPGSPILISTVLADSLQPLSQLRTAIDGQPGANLQLSLSDWRYLLTQQQGLASWRCVEEQLTVYSPDLKTLLLGIKGVGATARNGGALSPGTWRQLAADYEAHRSVAGLPLTYQIGFIEAYKE</sequence>
<feature type="domain" description="Methyltransferase type 11" evidence="1">
    <location>
        <begin position="57"/>
        <end position="152"/>
    </location>
</feature>
<organism evidence="2 3">
    <name type="scientific">Aliidiomarina soli</name>
    <dbReference type="NCBI Taxonomy" id="1928574"/>
    <lineage>
        <taxon>Bacteria</taxon>
        <taxon>Pseudomonadati</taxon>
        <taxon>Pseudomonadota</taxon>
        <taxon>Gammaproteobacteria</taxon>
        <taxon>Alteromonadales</taxon>
        <taxon>Idiomarinaceae</taxon>
        <taxon>Aliidiomarina</taxon>
    </lineage>
</organism>
<reference evidence="2 3" key="1">
    <citation type="journal article" date="2011" name="Front. Microbiol.">
        <title>Genomic signatures of strain selection and enhancement in Bacillus atrophaeus var. globigii, a historical biowarfare simulant.</title>
        <authorList>
            <person name="Gibbons H.S."/>
            <person name="Broomall S.M."/>
            <person name="McNew L.A."/>
            <person name="Daligault H."/>
            <person name="Chapman C."/>
            <person name="Bruce D."/>
            <person name="Karavis M."/>
            <person name="Krepps M."/>
            <person name="McGregor P.A."/>
            <person name="Hong C."/>
            <person name="Park K.H."/>
            <person name="Akmal A."/>
            <person name="Feldman A."/>
            <person name="Lin J.S."/>
            <person name="Chang W.E."/>
            <person name="Higgs B.W."/>
            <person name="Demirev P."/>
            <person name="Lindquist J."/>
            <person name="Liem A."/>
            <person name="Fochler E."/>
            <person name="Read T.D."/>
            <person name="Tapia R."/>
            <person name="Johnson S."/>
            <person name="Bishop-Lilly K.A."/>
            <person name="Detter C."/>
            <person name="Han C."/>
            <person name="Sozhamannan S."/>
            <person name="Rosenzweig C.N."/>
            <person name="Skowronski E.W."/>
        </authorList>
    </citation>
    <scope>NUCLEOTIDE SEQUENCE [LARGE SCALE GENOMIC DNA]</scope>
    <source>
        <strain evidence="2 3">Y4G10-17</strain>
    </source>
</reference>
<evidence type="ECO:0000313" key="3">
    <source>
        <dbReference type="Proteomes" id="UP000287823"/>
    </source>
</evidence>
<dbReference type="EMBL" id="PIPO01000001">
    <property type="protein sequence ID" value="RUO34989.1"/>
    <property type="molecule type" value="Genomic_DNA"/>
</dbReference>
<gene>
    <name evidence="2" type="ORF">CWE14_03065</name>
</gene>
<comment type="caution">
    <text evidence="2">The sequence shown here is derived from an EMBL/GenBank/DDBJ whole genome shotgun (WGS) entry which is preliminary data.</text>
</comment>
<dbReference type="InterPro" id="IPR029063">
    <property type="entry name" value="SAM-dependent_MTases_sf"/>
</dbReference>
<dbReference type="PANTHER" id="PTHR43861">
    <property type="entry name" value="TRANS-ACONITATE 2-METHYLTRANSFERASE-RELATED"/>
    <property type="match status" value="1"/>
</dbReference>
<dbReference type="CDD" id="cd02440">
    <property type="entry name" value="AdoMet_MTases"/>
    <property type="match status" value="1"/>
</dbReference>
<dbReference type="InterPro" id="IPR013216">
    <property type="entry name" value="Methyltransf_11"/>
</dbReference>
<dbReference type="Pfam" id="PF08241">
    <property type="entry name" value="Methyltransf_11"/>
    <property type="match status" value="1"/>
</dbReference>
<protein>
    <recommendedName>
        <fullName evidence="1">Methyltransferase type 11 domain-containing protein</fullName>
    </recommendedName>
</protein>
<evidence type="ECO:0000313" key="2">
    <source>
        <dbReference type="EMBL" id="RUO34989.1"/>
    </source>
</evidence>
<dbReference type="GO" id="GO:0008757">
    <property type="term" value="F:S-adenosylmethionine-dependent methyltransferase activity"/>
    <property type="evidence" value="ECO:0007669"/>
    <property type="project" value="InterPro"/>
</dbReference>
<accession>A0A432WMR9</accession>
<keyword evidence="3" id="KW-1185">Reference proteome</keyword>
<dbReference type="Proteomes" id="UP000287823">
    <property type="component" value="Unassembled WGS sequence"/>
</dbReference>
<dbReference type="Gene3D" id="3.40.50.150">
    <property type="entry name" value="Vaccinia Virus protein VP39"/>
    <property type="match status" value="1"/>
</dbReference>
<evidence type="ECO:0000259" key="1">
    <source>
        <dbReference type="Pfam" id="PF08241"/>
    </source>
</evidence>
<proteinExistence type="predicted"/>
<dbReference type="SUPFAM" id="SSF53335">
    <property type="entry name" value="S-adenosyl-L-methionine-dependent methyltransferases"/>
    <property type="match status" value="1"/>
</dbReference>
<dbReference type="AlphaFoldDB" id="A0A432WMR9"/>
<name>A0A432WMR9_9GAMM</name>
<dbReference type="PANTHER" id="PTHR43861:SF1">
    <property type="entry name" value="TRANS-ACONITATE 2-METHYLTRANSFERASE"/>
    <property type="match status" value="1"/>
</dbReference>